<dbReference type="Gene3D" id="2.30.40.10">
    <property type="entry name" value="Urease, subunit C, domain 1"/>
    <property type="match status" value="1"/>
</dbReference>
<dbReference type="InterPro" id="IPR032466">
    <property type="entry name" value="Metal_Hydrolase"/>
</dbReference>
<dbReference type="NCBIfam" id="TIGR00221">
    <property type="entry name" value="nagA"/>
    <property type="match status" value="1"/>
</dbReference>
<dbReference type="GO" id="GO:0008448">
    <property type="term" value="F:N-acetylglucosamine-6-phosphate deacetylase activity"/>
    <property type="evidence" value="ECO:0007669"/>
    <property type="project" value="UniProtKB-EC"/>
</dbReference>
<evidence type="ECO:0000256" key="8">
    <source>
        <dbReference type="ARBA" id="ARBA00060590"/>
    </source>
</evidence>
<keyword evidence="5 9" id="KW-0378">Hydrolase</keyword>
<evidence type="ECO:0000256" key="7">
    <source>
        <dbReference type="ARBA" id="ARBA00047647"/>
    </source>
</evidence>
<feature type="active site" description="Proton donor/acceptor" evidence="10">
    <location>
        <position position="268"/>
    </location>
</feature>
<sequence length="385" mass="39733">MTLLGNGRVVTPEAVLDPGWIEISGERIVEVGSGEAARPLDVDLAGRVVVPGFVDTHVHGGGGASYLSATQAETATVVQFHRSHGTTTTFASLISTTAPELERQVAALAELAADGLVDGLHLEGPWISEARRGAHDPAVLRPPTTEELERLLALGRGTIRMVTLAPELPGALDAVRRIVDAGVVAAVGHSDASYETVRAAVDAGASVGTHLFNGMPPLHHREPGVVGALLEDPRVVVELVADGIHLHPATVALAIRAAGPDRVSLVTDAMTAAGMGDGDYTLGGLPVRVVDGVARLADSDSIAGSTLTMDAAFRFAVQTVGLSLEQAARVASTTPARTFGLSDVGALQPGMRADLVVLDADLQVTAVMRRGSWVSGDPTRTKEGS</sequence>
<evidence type="ECO:0000256" key="1">
    <source>
        <dbReference type="ARBA" id="ARBA00010716"/>
    </source>
</evidence>
<dbReference type="FunFam" id="3.20.20.140:FF:000004">
    <property type="entry name" value="N-acetylglucosamine-6-phosphate deacetylase"/>
    <property type="match status" value="1"/>
</dbReference>
<evidence type="ECO:0000256" key="4">
    <source>
        <dbReference type="ARBA" id="ARBA00022723"/>
    </source>
</evidence>
<dbReference type="PIRSF" id="PIRSF038994">
    <property type="entry name" value="NagA"/>
    <property type="match status" value="1"/>
</dbReference>
<evidence type="ECO:0000256" key="2">
    <source>
        <dbReference type="ARBA" id="ARBA00011899"/>
    </source>
</evidence>
<comment type="catalytic activity">
    <reaction evidence="7">
        <text>N-acetyl-D-glucosamine 6-phosphate + H2O = D-glucosamine 6-phosphate + acetate</text>
        <dbReference type="Rhea" id="RHEA:22936"/>
        <dbReference type="ChEBI" id="CHEBI:15377"/>
        <dbReference type="ChEBI" id="CHEBI:30089"/>
        <dbReference type="ChEBI" id="CHEBI:57513"/>
        <dbReference type="ChEBI" id="CHEBI:58725"/>
        <dbReference type="EC" id="3.5.1.25"/>
    </reaction>
</comment>
<accession>A0A3D9V304</accession>
<dbReference type="CDD" id="cd00854">
    <property type="entry name" value="NagA"/>
    <property type="match status" value="1"/>
</dbReference>
<name>A0A3D9V304_THECX</name>
<dbReference type="AlphaFoldDB" id="A0A3D9V304"/>
<keyword evidence="6 9" id="KW-0119">Carbohydrate metabolism</keyword>
<feature type="binding site" evidence="11">
    <location>
        <begin position="213"/>
        <end position="214"/>
    </location>
    <ligand>
        <name>substrate</name>
    </ligand>
</feature>
<dbReference type="InterPro" id="IPR011059">
    <property type="entry name" value="Metal-dep_hydrolase_composite"/>
</dbReference>
<evidence type="ECO:0000256" key="10">
    <source>
        <dbReference type="PIRSR" id="PIRSR038994-1"/>
    </source>
</evidence>
<keyword evidence="15" id="KW-1185">Reference proteome</keyword>
<comment type="caution">
    <text evidence="14">The sequence shown here is derived from an EMBL/GenBank/DDBJ whole genome shotgun (WGS) entry which is preliminary data.</text>
</comment>
<feature type="domain" description="Amidohydrolase-related" evidence="13">
    <location>
        <begin position="48"/>
        <end position="374"/>
    </location>
</feature>
<dbReference type="Gene3D" id="3.20.20.140">
    <property type="entry name" value="Metal-dependent hydrolases"/>
    <property type="match status" value="1"/>
</dbReference>
<comment type="similarity">
    <text evidence="1 9">Belongs to the metallo-dependent hydrolases superfamily. NagA family.</text>
</comment>
<comment type="cofactor">
    <cofactor evidence="12">
        <name>a divalent metal cation</name>
        <dbReference type="ChEBI" id="CHEBI:60240"/>
    </cofactor>
    <text evidence="12">Binds 1 divalent metal cation per subunit.</text>
</comment>
<evidence type="ECO:0000256" key="5">
    <source>
        <dbReference type="ARBA" id="ARBA00022801"/>
    </source>
</evidence>
<evidence type="ECO:0000313" key="15">
    <source>
        <dbReference type="Proteomes" id="UP000256485"/>
    </source>
</evidence>
<dbReference type="RefSeq" id="WP_115849592.1">
    <property type="nucleotide sequence ID" value="NZ_QTUC01000001.1"/>
</dbReference>
<organism evidence="14 15">
    <name type="scientific">Thermasporomyces composti</name>
    <dbReference type="NCBI Taxonomy" id="696763"/>
    <lineage>
        <taxon>Bacteria</taxon>
        <taxon>Bacillati</taxon>
        <taxon>Actinomycetota</taxon>
        <taxon>Actinomycetes</taxon>
        <taxon>Propionibacteriales</taxon>
        <taxon>Nocardioidaceae</taxon>
        <taxon>Thermasporomyces</taxon>
    </lineage>
</organism>
<evidence type="ECO:0000256" key="9">
    <source>
        <dbReference type="PIRNR" id="PIRNR038994"/>
    </source>
</evidence>
<dbReference type="PANTHER" id="PTHR11113">
    <property type="entry name" value="N-ACETYLGLUCOSAMINE-6-PHOSPHATE DEACETYLASE"/>
    <property type="match status" value="1"/>
</dbReference>
<feature type="binding site" evidence="11">
    <location>
        <position position="221"/>
    </location>
    <ligand>
        <name>substrate</name>
    </ligand>
</feature>
<dbReference type="Proteomes" id="UP000256485">
    <property type="component" value="Unassembled WGS sequence"/>
</dbReference>
<dbReference type="PANTHER" id="PTHR11113:SF14">
    <property type="entry name" value="N-ACETYLGLUCOSAMINE-6-PHOSPHATE DEACETYLASE"/>
    <property type="match status" value="1"/>
</dbReference>
<keyword evidence="4 12" id="KW-0479">Metal-binding</keyword>
<dbReference type="EMBL" id="QTUC01000001">
    <property type="protein sequence ID" value="REF35879.1"/>
    <property type="molecule type" value="Genomic_DNA"/>
</dbReference>
<feature type="binding site" evidence="12">
    <location>
        <position position="189"/>
    </location>
    <ligand>
        <name>Zn(2+)</name>
        <dbReference type="ChEBI" id="CHEBI:29105"/>
    </ligand>
</feature>
<dbReference type="EC" id="3.5.1.25" evidence="2"/>
<comment type="pathway">
    <text evidence="8">Amino-sugar metabolism; N-acetylneuraminate degradation; D-fructose 6-phosphate from N-acetylneuraminate: step 4/5.</text>
</comment>
<feature type="binding site" evidence="12">
    <location>
        <position position="123"/>
    </location>
    <ligand>
        <name>Zn(2+)</name>
        <dbReference type="ChEBI" id="CHEBI:29105"/>
    </ligand>
</feature>
<evidence type="ECO:0000256" key="11">
    <source>
        <dbReference type="PIRSR" id="PIRSR038994-2"/>
    </source>
</evidence>
<feature type="binding site" evidence="12">
    <location>
        <position position="210"/>
    </location>
    <ligand>
        <name>Zn(2+)</name>
        <dbReference type="ChEBI" id="CHEBI:29105"/>
    </ligand>
</feature>
<evidence type="ECO:0000259" key="13">
    <source>
        <dbReference type="Pfam" id="PF01979"/>
    </source>
</evidence>
<dbReference type="SUPFAM" id="SSF51556">
    <property type="entry name" value="Metallo-dependent hydrolases"/>
    <property type="match status" value="1"/>
</dbReference>
<feature type="binding site" evidence="11">
    <location>
        <begin position="302"/>
        <end position="304"/>
    </location>
    <ligand>
        <name>substrate</name>
    </ligand>
</feature>
<evidence type="ECO:0000313" key="14">
    <source>
        <dbReference type="EMBL" id="REF35879.1"/>
    </source>
</evidence>
<feature type="binding site" evidence="11">
    <location>
        <position position="245"/>
    </location>
    <ligand>
        <name>substrate</name>
    </ligand>
</feature>
<feature type="binding site" evidence="11">
    <location>
        <position position="134"/>
    </location>
    <ligand>
        <name>substrate</name>
    </ligand>
</feature>
<reference evidence="14 15" key="1">
    <citation type="submission" date="2018-08" db="EMBL/GenBank/DDBJ databases">
        <title>Sequencing the genomes of 1000 actinobacteria strains.</title>
        <authorList>
            <person name="Klenk H.-P."/>
        </authorList>
    </citation>
    <scope>NUCLEOTIDE SEQUENCE [LARGE SCALE GENOMIC DNA]</scope>
    <source>
        <strain evidence="14 15">DSM 22891</strain>
    </source>
</reference>
<dbReference type="InterPro" id="IPR003764">
    <property type="entry name" value="GlcNAc_6-P_deAcase"/>
</dbReference>
<dbReference type="Pfam" id="PF01979">
    <property type="entry name" value="Amidohydro_1"/>
    <property type="match status" value="1"/>
</dbReference>
<dbReference type="GO" id="GO:0046872">
    <property type="term" value="F:metal ion binding"/>
    <property type="evidence" value="ECO:0007669"/>
    <property type="project" value="UniProtKB-KW"/>
</dbReference>
<proteinExistence type="inferred from homology"/>
<dbReference type="InterPro" id="IPR006680">
    <property type="entry name" value="Amidohydro-rel"/>
</dbReference>
<dbReference type="GO" id="GO:0006046">
    <property type="term" value="P:N-acetylglucosamine catabolic process"/>
    <property type="evidence" value="ECO:0007669"/>
    <property type="project" value="TreeGrafter"/>
</dbReference>
<dbReference type="SUPFAM" id="SSF51338">
    <property type="entry name" value="Composite domain of metallo-dependent hydrolases"/>
    <property type="match status" value="1"/>
</dbReference>
<evidence type="ECO:0000256" key="6">
    <source>
        <dbReference type="ARBA" id="ARBA00023277"/>
    </source>
</evidence>
<evidence type="ECO:0000256" key="3">
    <source>
        <dbReference type="ARBA" id="ARBA00018029"/>
    </source>
</evidence>
<protein>
    <recommendedName>
        <fullName evidence="3">N-acetylglucosamine-6-phosphate deacetylase</fullName>
        <ecNumber evidence="2">3.5.1.25</ecNumber>
    </recommendedName>
</protein>
<gene>
    <name evidence="14" type="ORF">DFJ64_1271</name>
</gene>
<dbReference type="OrthoDB" id="9776488at2"/>
<evidence type="ECO:0000256" key="12">
    <source>
        <dbReference type="PIRSR" id="PIRSR038994-3"/>
    </source>
</evidence>